<gene>
    <name evidence="10" type="ORF">TTHERM_00571890</name>
</gene>
<feature type="domain" description="Myb-like" evidence="8">
    <location>
        <begin position="177"/>
        <end position="227"/>
    </location>
</feature>
<feature type="compositionally biased region" description="Low complexity" evidence="7">
    <location>
        <begin position="863"/>
        <end position="884"/>
    </location>
</feature>
<feature type="region of interest" description="Disordered" evidence="7">
    <location>
        <begin position="676"/>
        <end position="702"/>
    </location>
</feature>
<keyword evidence="2" id="KW-0677">Repeat</keyword>
<feature type="domain" description="HTH myb-type" evidence="9">
    <location>
        <begin position="124"/>
        <end position="176"/>
    </location>
</feature>
<feature type="region of interest" description="Disordered" evidence="7">
    <location>
        <begin position="774"/>
        <end position="797"/>
    </location>
</feature>
<dbReference type="FunFam" id="1.10.10.60:FF:000010">
    <property type="entry name" value="Transcriptional activator Myb isoform A"/>
    <property type="match status" value="1"/>
</dbReference>
<dbReference type="PANTHER" id="PTHR47995">
    <property type="entry name" value="TRANSCRIPTION FACTOR MYB33-RELATED"/>
    <property type="match status" value="1"/>
</dbReference>
<feature type="region of interest" description="Disordered" evidence="7">
    <location>
        <begin position="901"/>
        <end position="936"/>
    </location>
</feature>
<dbReference type="EMBL" id="GG662498">
    <property type="protein sequence ID" value="EAS07453.2"/>
    <property type="molecule type" value="Genomic_DNA"/>
</dbReference>
<keyword evidence="3" id="KW-0805">Transcription regulation</keyword>
<dbReference type="HOGENOM" id="CLU_293983_0_0_1"/>
<dbReference type="PROSITE" id="PS51294">
    <property type="entry name" value="HTH_MYB"/>
    <property type="match status" value="2"/>
</dbReference>
<dbReference type="InterPro" id="IPR001005">
    <property type="entry name" value="SANT/Myb"/>
</dbReference>
<comment type="subcellular location">
    <subcellularLocation>
        <location evidence="1">Nucleus</location>
    </subcellularLocation>
</comment>
<feature type="domain" description="HTH myb-type" evidence="9">
    <location>
        <begin position="177"/>
        <end position="231"/>
    </location>
</feature>
<dbReference type="Proteomes" id="UP000009168">
    <property type="component" value="Unassembled WGS sequence"/>
</dbReference>
<name>Q24HY5_TETTS</name>
<dbReference type="PROSITE" id="PS50090">
    <property type="entry name" value="MYB_LIKE"/>
    <property type="match status" value="2"/>
</dbReference>
<dbReference type="GeneID" id="7823891"/>
<evidence type="ECO:0000313" key="10">
    <source>
        <dbReference type="EMBL" id="EAS07453.2"/>
    </source>
</evidence>
<reference evidence="11" key="1">
    <citation type="journal article" date="2006" name="PLoS Biol.">
        <title>Macronuclear genome sequence of the ciliate Tetrahymena thermophila, a model eukaryote.</title>
        <authorList>
            <person name="Eisen J.A."/>
            <person name="Coyne R.S."/>
            <person name="Wu M."/>
            <person name="Wu D."/>
            <person name="Thiagarajan M."/>
            <person name="Wortman J.R."/>
            <person name="Badger J.H."/>
            <person name="Ren Q."/>
            <person name="Amedeo P."/>
            <person name="Jones K.M."/>
            <person name="Tallon L.J."/>
            <person name="Delcher A.L."/>
            <person name="Salzberg S.L."/>
            <person name="Silva J.C."/>
            <person name="Haas B.J."/>
            <person name="Majoros W.H."/>
            <person name="Farzad M."/>
            <person name="Carlton J.M."/>
            <person name="Smith R.K. Jr."/>
            <person name="Garg J."/>
            <person name="Pearlman R.E."/>
            <person name="Karrer K.M."/>
            <person name="Sun L."/>
            <person name="Manning G."/>
            <person name="Elde N.C."/>
            <person name="Turkewitz A.P."/>
            <person name="Asai D.J."/>
            <person name="Wilkes D.E."/>
            <person name="Wang Y."/>
            <person name="Cai H."/>
            <person name="Collins K."/>
            <person name="Stewart B.A."/>
            <person name="Lee S.R."/>
            <person name="Wilamowska K."/>
            <person name="Weinberg Z."/>
            <person name="Ruzzo W.L."/>
            <person name="Wloga D."/>
            <person name="Gaertig J."/>
            <person name="Frankel J."/>
            <person name="Tsao C.-C."/>
            <person name="Gorovsky M.A."/>
            <person name="Keeling P.J."/>
            <person name="Waller R.F."/>
            <person name="Patron N.J."/>
            <person name="Cherry J.M."/>
            <person name="Stover N.A."/>
            <person name="Krieger C.J."/>
            <person name="del Toro C."/>
            <person name="Ryder H.F."/>
            <person name="Williamson S.C."/>
            <person name="Barbeau R.A."/>
            <person name="Hamilton E.P."/>
            <person name="Orias E."/>
        </authorList>
    </citation>
    <scope>NUCLEOTIDE SEQUENCE [LARGE SCALE GENOMIC DNA]</scope>
    <source>
        <strain evidence="11">SB210</strain>
    </source>
</reference>
<keyword evidence="4 10" id="KW-0238">DNA-binding</keyword>
<dbReference type="CDD" id="cd00167">
    <property type="entry name" value="SANT"/>
    <property type="match status" value="2"/>
</dbReference>
<dbReference type="GO" id="GO:0003677">
    <property type="term" value="F:DNA binding"/>
    <property type="evidence" value="ECO:0007669"/>
    <property type="project" value="UniProtKB-KW"/>
</dbReference>
<dbReference type="OrthoDB" id="2143914at2759"/>
<dbReference type="eggNOG" id="KOG0048">
    <property type="taxonomic scope" value="Eukaryota"/>
</dbReference>
<evidence type="ECO:0000313" key="11">
    <source>
        <dbReference type="Proteomes" id="UP000009168"/>
    </source>
</evidence>
<dbReference type="AlphaFoldDB" id="Q24HY5"/>
<feature type="compositionally biased region" description="Low complexity" evidence="7">
    <location>
        <begin position="906"/>
        <end position="929"/>
    </location>
</feature>
<dbReference type="KEGG" id="tet:TTHERM_00571890"/>
<evidence type="ECO:0000256" key="1">
    <source>
        <dbReference type="ARBA" id="ARBA00004123"/>
    </source>
</evidence>
<feature type="domain" description="Myb-like" evidence="8">
    <location>
        <begin position="124"/>
        <end position="176"/>
    </location>
</feature>
<evidence type="ECO:0000256" key="3">
    <source>
        <dbReference type="ARBA" id="ARBA00023015"/>
    </source>
</evidence>
<dbReference type="SMART" id="SM00717">
    <property type="entry name" value="SANT"/>
    <property type="match status" value="2"/>
</dbReference>
<dbReference type="InterPro" id="IPR009057">
    <property type="entry name" value="Homeodomain-like_sf"/>
</dbReference>
<evidence type="ECO:0000259" key="8">
    <source>
        <dbReference type="PROSITE" id="PS50090"/>
    </source>
</evidence>
<evidence type="ECO:0000256" key="5">
    <source>
        <dbReference type="ARBA" id="ARBA00023163"/>
    </source>
</evidence>
<protein>
    <submittedName>
        <fullName evidence="10">Myb-like DNA-binding domain protein</fullName>
    </submittedName>
</protein>
<dbReference type="RefSeq" id="XP_001027695.2">
    <property type="nucleotide sequence ID" value="XM_001027695.2"/>
</dbReference>
<proteinExistence type="predicted"/>
<feature type="compositionally biased region" description="Acidic residues" evidence="7">
    <location>
        <begin position="360"/>
        <end position="382"/>
    </location>
</feature>
<dbReference type="GO" id="GO:0005634">
    <property type="term" value="C:nucleus"/>
    <property type="evidence" value="ECO:0007669"/>
    <property type="project" value="UniProtKB-SubCell"/>
</dbReference>
<feature type="region of interest" description="Disordered" evidence="7">
    <location>
        <begin position="862"/>
        <end position="887"/>
    </location>
</feature>
<sequence>MQSVKKENNTKIQRKIVSYPFSQKEKQFIKETNKQIQKDRHIQRNKETNTSRHSNQTIIIYIKIIKLSINRKQQIQTKSQYKQASKQKNKQIKKKQQYKFYTLKNIDLYRIRNISKILAIMVDRRAWSDDEDKAIRDLVNTFGIKKWTIVAQKMEELYNLSGRSGKQCRERWHNHLDPHINKQPWTEEEEKIIFENHKKCGNKWAEIARHLPGRTDNSIKNHFYSTLRRSLRRINKLLGDKNSTAQVKDIKPGVLSKIFILAEKDVNEIKDEDMRKLSIACKGLQDSLLEFANHKPLKSNKKNGENKNVFQEQSFKTLIEKILEFNSLYKKKREQKLKEKEKKILTKRSGGSSKGRKDDQSDDDLFDQDDDDESQAEEENEAAENSNSNNTNKNQANDNANSNAKSKLQLNGASKEKSSNSQNGKSSKKEQQLDDILKSKIRSGDKNIFKIVNNKNQKQDQLNRQMVMPQLYSINPAQALNFLPEFILDPSKFLNPALNQLFDQAILAQQPYLMGLYSGGADMENYQSFFEDQNQDFNDQGYQYDGFQNRKKSPFTPNGNGIPKKEFESDQNDHHINYSLPQSRRYDHQPLDPNFGMPSFLNQQQLLFNANESPNFQNIQSPGSSFRYLYNPFPQTPQYHMKQNGTGFTPRNKIIQGIGKSQFDESQAFNSNNQIKSLKNSNSNESQDQHQSSQSLHNNSNSKFIKSNFGSITKDEQYLTKIANEVKNEIQANDQKFKKKQTQIIQLNNNVGGLSSNSQNGYNNKAQNNSIRQESNGNAAHNSNSNNNNNNNQNTNNDEMCLDIDLIEETYNDASKMYIEVSSNRHNKQLLLSPHSPFVMHKQHQKYQTNQHPLNQQLNGVFSSQNLNGSTNQTSSNNSNSNQNFAQGFGSNIAMMTSNLSTRIGSNNSNNNGKNNEQNSSNQNLNSFNPYLQIQS</sequence>
<evidence type="ECO:0000256" key="7">
    <source>
        <dbReference type="SAM" id="MobiDB-lite"/>
    </source>
</evidence>
<dbReference type="SUPFAM" id="SSF46689">
    <property type="entry name" value="Homeodomain-like"/>
    <property type="match status" value="1"/>
</dbReference>
<feature type="compositionally biased region" description="Low complexity" evidence="7">
    <location>
        <begin position="775"/>
        <end position="797"/>
    </location>
</feature>
<dbReference type="Pfam" id="PF00249">
    <property type="entry name" value="Myb_DNA-binding"/>
    <property type="match status" value="2"/>
</dbReference>
<feature type="region of interest" description="Disordered" evidence="7">
    <location>
        <begin position="336"/>
        <end position="433"/>
    </location>
</feature>
<dbReference type="InParanoid" id="Q24HY5"/>
<evidence type="ECO:0000256" key="4">
    <source>
        <dbReference type="ARBA" id="ARBA00023125"/>
    </source>
</evidence>
<dbReference type="Gene3D" id="1.10.10.60">
    <property type="entry name" value="Homeodomain-like"/>
    <property type="match status" value="2"/>
</dbReference>
<organism evidence="10 11">
    <name type="scientific">Tetrahymena thermophila (strain SB210)</name>
    <dbReference type="NCBI Taxonomy" id="312017"/>
    <lineage>
        <taxon>Eukaryota</taxon>
        <taxon>Sar</taxon>
        <taxon>Alveolata</taxon>
        <taxon>Ciliophora</taxon>
        <taxon>Intramacronucleata</taxon>
        <taxon>Oligohymenophorea</taxon>
        <taxon>Hymenostomatida</taxon>
        <taxon>Tetrahymenina</taxon>
        <taxon>Tetrahymenidae</taxon>
        <taxon>Tetrahymena</taxon>
    </lineage>
</organism>
<dbReference type="PANTHER" id="PTHR47995:SF18">
    <property type="entry name" value="TRANSCRIPTION FACTOR MYB65"/>
    <property type="match status" value="1"/>
</dbReference>
<keyword evidence="5" id="KW-0804">Transcription</keyword>
<keyword evidence="11" id="KW-1185">Reference proteome</keyword>
<evidence type="ECO:0000256" key="6">
    <source>
        <dbReference type="ARBA" id="ARBA00023242"/>
    </source>
</evidence>
<feature type="compositionally biased region" description="Low complexity" evidence="7">
    <location>
        <begin position="383"/>
        <end position="407"/>
    </location>
</feature>
<evidence type="ECO:0000259" key="9">
    <source>
        <dbReference type="PROSITE" id="PS51294"/>
    </source>
</evidence>
<keyword evidence="6" id="KW-0539">Nucleus</keyword>
<dbReference type="InterPro" id="IPR017930">
    <property type="entry name" value="Myb_dom"/>
</dbReference>
<feature type="compositionally biased region" description="Low complexity" evidence="7">
    <location>
        <begin position="680"/>
        <end position="702"/>
    </location>
</feature>
<accession>Q24HY5</accession>
<evidence type="ECO:0000256" key="2">
    <source>
        <dbReference type="ARBA" id="ARBA00022737"/>
    </source>
</evidence>
<dbReference type="STRING" id="312017.Q24HY5"/>